<evidence type="ECO:0000256" key="4">
    <source>
        <dbReference type="ARBA" id="ARBA00022598"/>
    </source>
</evidence>
<evidence type="ECO:0000256" key="6">
    <source>
        <dbReference type="ARBA" id="ARBA00022840"/>
    </source>
</evidence>
<dbReference type="HAMAP" id="MF_00140_B">
    <property type="entry name" value="Trp_tRNA_synth_B"/>
    <property type="match status" value="1"/>
</dbReference>
<comment type="catalytic activity">
    <reaction evidence="10">
        <text>tRNA(Trp) + L-tryptophan + ATP = L-tryptophyl-tRNA(Trp) + AMP + diphosphate + H(+)</text>
        <dbReference type="Rhea" id="RHEA:24080"/>
        <dbReference type="Rhea" id="RHEA-COMP:9671"/>
        <dbReference type="Rhea" id="RHEA-COMP:9705"/>
        <dbReference type="ChEBI" id="CHEBI:15378"/>
        <dbReference type="ChEBI" id="CHEBI:30616"/>
        <dbReference type="ChEBI" id="CHEBI:33019"/>
        <dbReference type="ChEBI" id="CHEBI:57912"/>
        <dbReference type="ChEBI" id="CHEBI:78442"/>
        <dbReference type="ChEBI" id="CHEBI:78535"/>
        <dbReference type="ChEBI" id="CHEBI:456215"/>
        <dbReference type="EC" id="6.1.1.2"/>
    </reaction>
</comment>
<evidence type="ECO:0000256" key="7">
    <source>
        <dbReference type="ARBA" id="ARBA00022917"/>
    </source>
</evidence>
<proteinExistence type="inferred from homology"/>
<dbReference type="Gene3D" id="1.10.240.10">
    <property type="entry name" value="Tyrosyl-Transfer RNA Synthetase"/>
    <property type="match status" value="1"/>
</dbReference>
<dbReference type="AlphaFoldDB" id="A0A382ETW2"/>
<evidence type="ECO:0000256" key="9">
    <source>
        <dbReference type="ARBA" id="ARBA00030268"/>
    </source>
</evidence>
<gene>
    <name evidence="11" type="ORF">METZ01_LOCUS206673</name>
</gene>
<evidence type="ECO:0000256" key="1">
    <source>
        <dbReference type="ARBA" id="ARBA00004173"/>
    </source>
</evidence>
<evidence type="ECO:0000256" key="5">
    <source>
        <dbReference type="ARBA" id="ARBA00022741"/>
    </source>
</evidence>
<evidence type="ECO:0000256" key="8">
    <source>
        <dbReference type="ARBA" id="ARBA00023146"/>
    </source>
</evidence>
<dbReference type="InterPro" id="IPR014729">
    <property type="entry name" value="Rossmann-like_a/b/a_fold"/>
</dbReference>
<dbReference type="GO" id="GO:0005829">
    <property type="term" value="C:cytosol"/>
    <property type="evidence" value="ECO:0007669"/>
    <property type="project" value="TreeGrafter"/>
</dbReference>
<keyword evidence="6" id="KW-0067">ATP-binding</keyword>
<comment type="subcellular location">
    <subcellularLocation>
        <location evidence="1">Mitochondrion</location>
    </subcellularLocation>
</comment>
<dbReference type="FunFam" id="1.10.240.10:FF:000002">
    <property type="entry name" value="Tryptophan--tRNA ligase"/>
    <property type="match status" value="1"/>
</dbReference>
<dbReference type="InterPro" id="IPR024109">
    <property type="entry name" value="Trp-tRNA-ligase_bac-type"/>
</dbReference>
<dbReference type="InterPro" id="IPR050203">
    <property type="entry name" value="Trp-tRNA_synthetase"/>
</dbReference>
<keyword evidence="5" id="KW-0547">Nucleotide-binding</keyword>
<dbReference type="SUPFAM" id="SSF52374">
    <property type="entry name" value="Nucleotidylyl transferase"/>
    <property type="match status" value="1"/>
</dbReference>
<dbReference type="InterPro" id="IPR002305">
    <property type="entry name" value="aa-tRNA-synth_Ic"/>
</dbReference>
<dbReference type="CDD" id="cd00806">
    <property type="entry name" value="TrpRS_core"/>
    <property type="match status" value="1"/>
</dbReference>
<comment type="similarity">
    <text evidence="2">Belongs to the class-I aminoacyl-tRNA synthetase family.</text>
</comment>
<dbReference type="GO" id="GO:0004830">
    <property type="term" value="F:tryptophan-tRNA ligase activity"/>
    <property type="evidence" value="ECO:0007669"/>
    <property type="project" value="UniProtKB-EC"/>
</dbReference>
<organism evidence="11">
    <name type="scientific">marine metagenome</name>
    <dbReference type="NCBI Taxonomy" id="408172"/>
    <lineage>
        <taxon>unclassified sequences</taxon>
        <taxon>metagenomes</taxon>
        <taxon>ecological metagenomes</taxon>
    </lineage>
</organism>
<evidence type="ECO:0000313" key="11">
    <source>
        <dbReference type="EMBL" id="SVB53819.1"/>
    </source>
</evidence>
<dbReference type="PANTHER" id="PTHR43766:SF1">
    <property type="entry name" value="TRYPTOPHAN--TRNA LIGASE, MITOCHONDRIAL"/>
    <property type="match status" value="1"/>
</dbReference>
<dbReference type="GO" id="GO:0005739">
    <property type="term" value="C:mitochondrion"/>
    <property type="evidence" value="ECO:0007669"/>
    <property type="project" value="UniProtKB-SubCell"/>
</dbReference>
<name>A0A382ETW2_9ZZZZ</name>
<evidence type="ECO:0000256" key="10">
    <source>
        <dbReference type="ARBA" id="ARBA00049929"/>
    </source>
</evidence>
<dbReference type="EC" id="6.1.1.2" evidence="3"/>
<reference evidence="11" key="1">
    <citation type="submission" date="2018-05" db="EMBL/GenBank/DDBJ databases">
        <authorList>
            <person name="Lanie J.A."/>
            <person name="Ng W.-L."/>
            <person name="Kazmierczak K.M."/>
            <person name="Andrzejewski T.M."/>
            <person name="Davidsen T.M."/>
            <person name="Wayne K.J."/>
            <person name="Tettelin H."/>
            <person name="Glass J.I."/>
            <person name="Rusch D."/>
            <person name="Podicherti R."/>
            <person name="Tsui H.-C.T."/>
            <person name="Winkler M.E."/>
        </authorList>
    </citation>
    <scope>NUCLEOTIDE SEQUENCE</scope>
</reference>
<dbReference type="Pfam" id="PF00579">
    <property type="entry name" value="tRNA-synt_1b"/>
    <property type="match status" value="1"/>
</dbReference>
<keyword evidence="8" id="KW-0030">Aminoacyl-tRNA synthetase</keyword>
<dbReference type="PRINTS" id="PR01039">
    <property type="entry name" value="TRNASYNTHTRP"/>
</dbReference>
<dbReference type="EMBL" id="UINC01046161">
    <property type="protein sequence ID" value="SVB53819.1"/>
    <property type="molecule type" value="Genomic_DNA"/>
</dbReference>
<sequence>MSEIRVFSGIQPSGDMHLGNYLGAVRQWVENQGKGKQNFYCIVDLHAHTILRDSQELRDNTRSLAAMLFACGLDPNISTIFIQSQVRAHAEACWLLNCVTPLGWLERMTQYKDKKDKLNSISAALLDYPVLQAGDIILYDANEVPIGEDQKQHVELSRDIAQRFNNLFGETFVLPEPIVLDIGARVMNLSNPLSKMSKSFQENDGGVVGLLDSDAEIIKTIKRAVTDSGNEIKFSADKDKAGVNNLLGIYKVITGKSVENVEKDFEGTKGYGVLKEKVGEIVVDTISPIRAKYQEFMSDPSELDRLLEIGAENARSISEPKVMEMKNKMGFI</sequence>
<dbReference type="InterPro" id="IPR001412">
    <property type="entry name" value="aa-tRNA-synth_I_CS"/>
</dbReference>
<keyword evidence="7" id="KW-0648">Protein biosynthesis</keyword>
<dbReference type="PANTHER" id="PTHR43766">
    <property type="entry name" value="TRYPTOPHAN--TRNA LIGASE, MITOCHONDRIAL"/>
    <property type="match status" value="1"/>
</dbReference>
<evidence type="ECO:0000256" key="3">
    <source>
        <dbReference type="ARBA" id="ARBA00013161"/>
    </source>
</evidence>
<dbReference type="PROSITE" id="PS00178">
    <property type="entry name" value="AA_TRNA_LIGASE_I"/>
    <property type="match status" value="1"/>
</dbReference>
<accession>A0A382ETW2</accession>
<dbReference type="GO" id="GO:0005524">
    <property type="term" value="F:ATP binding"/>
    <property type="evidence" value="ECO:0007669"/>
    <property type="project" value="UniProtKB-KW"/>
</dbReference>
<dbReference type="NCBIfam" id="TIGR00233">
    <property type="entry name" value="trpS"/>
    <property type="match status" value="1"/>
</dbReference>
<evidence type="ECO:0000256" key="2">
    <source>
        <dbReference type="ARBA" id="ARBA00005594"/>
    </source>
</evidence>
<dbReference type="Gene3D" id="3.40.50.620">
    <property type="entry name" value="HUPs"/>
    <property type="match status" value="1"/>
</dbReference>
<keyword evidence="4" id="KW-0436">Ligase</keyword>
<protein>
    <recommendedName>
        <fullName evidence="3">tryptophan--tRNA ligase</fullName>
        <ecNumber evidence="3">6.1.1.2</ecNumber>
    </recommendedName>
    <alternativeName>
        <fullName evidence="9">Tryptophanyl-tRNA synthetase</fullName>
    </alternativeName>
</protein>
<dbReference type="GO" id="GO:0006436">
    <property type="term" value="P:tryptophanyl-tRNA aminoacylation"/>
    <property type="evidence" value="ECO:0007669"/>
    <property type="project" value="InterPro"/>
</dbReference>
<dbReference type="InterPro" id="IPR002306">
    <property type="entry name" value="Trp-tRNA-ligase"/>
</dbReference>